<dbReference type="KEGG" id="dpx:DAPPUDRAFT_330513"/>
<protein>
    <submittedName>
        <fullName evidence="3">Uncharacterized protein</fullName>
    </submittedName>
</protein>
<sequence length="273" mass="30833">MKTLLLVVSLIISSARSHYNYNHADNRNSEAEASSNYNNQPIRKPTYHHYPMTFFSQQSAYSYQTTSKPYYATTSSLAVSGPTPYWYHPSPSLYVRPGVVYEYQFHGPPQPIIQDRYSKVISPFTLSAELAEPIEEVDPATEAVDSHLLEASAVTIESADDTSSTDATVVQVSTDLFDDELTTPAEDVTTPLEQVDELIKMESTTIPDDITTTQQPDTLTTESPVTFERHQQSIIPFYLRPSSWRARSFGPDPRYYQPNHYYGPEEARDLPSI</sequence>
<dbReference type="EMBL" id="GL732664">
    <property type="protein sequence ID" value="EFX67992.1"/>
    <property type="molecule type" value="Genomic_DNA"/>
</dbReference>
<organism evidence="3 4">
    <name type="scientific">Daphnia pulex</name>
    <name type="common">Water flea</name>
    <dbReference type="NCBI Taxonomy" id="6669"/>
    <lineage>
        <taxon>Eukaryota</taxon>
        <taxon>Metazoa</taxon>
        <taxon>Ecdysozoa</taxon>
        <taxon>Arthropoda</taxon>
        <taxon>Crustacea</taxon>
        <taxon>Branchiopoda</taxon>
        <taxon>Diplostraca</taxon>
        <taxon>Cladocera</taxon>
        <taxon>Anomopoda</taxon>
        <taxon>Daphniidae</taxon>
        <taxon>Daphnia</taxon>
    </lineage>
</organism>
<evidence type="ECO:0000313" key="3">
    <source>
        <dbReference type="EMBL" id="EFX67992.1"/>
    </source>
</evidence>
<reference evidence="3 4" key="1">
    <citation type="journal article" date="2011" name="Science">
        <title>The ecoresponsive genome of Daphnia pulex.</title>
        <authorList>
            <person name="Colbourne J.K."/>
            <person name="Pfrender M.E."/>
            <person name="Gilbert D."/>
            <person name="Thomas W.K."/>
            <person name="Tucker A."/>
            <person name="Oakley T.H."/>
            <person name="Tokishita S."/>
            <person name="Aerts A."/>
            <person name="Arnold G.J."/>
            <person name="Basu M.K."/>
            <person name="Bauer D.J."/>
            <person name="Caceres C.E."/>
            <person name="Carmel L."/>
            <person name="Casola C."/>
            <person name="Choi J.H."/>
            <person name="Detter J.C."/>
            <person name="Dong Q."/>
            <person name="Dusheyko S."/>
            <person name="Eads B.D."/>
            <person name="Frohlich T."/>
            <person name="Geiler-Samerotte K.A."/>
            <person name="Gerlach D."/>
            <person name="Hatcher P."/>
            <person name="Jogdeo S."/>
            <person name="Krijgsveld J."/>
            <person name="Kriventseva E.V."/>
            <person name="Kultz D."/>
            <person name="Laforsch C."/>
            <person name="Lindquist E."/>
            <person name="Lopez J."/>
            <person name="Manak J.R."/>
            <person name="Muller J."/>
            <person name="Pangilinan J."/>
            <person name="Patwardhan R.P."/>
            <person name="Pitluck S."/>
            <person name="Pritham E.J."/>
            <person name="Rechtsteiner A."/>
            <person name="Rho M."/>
            <person name="Rogozin I.B."/>
            <person name="Sakarya O."/>
            <person name="Salamov A."/>
            <person name="Schaack S."/>
            <person name="Shapiro H."/>
            <person name="Shiga Y."/>
            <person name="Skalitzky C."/>
            <person name="Smith Z."/>
            <person name="Souvorov A."/>
            <person name="Sung W."/>
            <person name="Tang Z."/>
            <person name="Tsuchiya D."/>
            <person name="Tu H."/>
            <person name="Vos H."/>
            <person name="Wang M."/>
            <person name="Wolf Y.I."/>
            <person name="Yamagata H."/>
            <person name="Yamada T."/>
            <person name="Ye Y."/>
            <person name="Shaw J.R."/>
            <person name="Andrews J."/>
            <person name="Crease T.J."/>
            <person name="Tang H."/>
            <person name="Lucas S.M."/>
            <person name="Robertson H.M."/>
            <person name="Bork P."/>
            <person name="Koonin E.V."/>
            <person name="Zdobnov E.M."/>
            <person name="Grigoriev I.V."/>
            <person name="Lynch M."/>
            <person name="Boore J.L."/>
        </authorList>
    </citation>
    <scope>NUCLEOTIDE SEQUENCE [LARGE SCALE GENOMIC DNA]</scope>
</reference>
<evidence type="ECO:0000313" key="4">
    <source>
        <dbReference type="Proteomes" id="UP000000305"/>
    </source>
</evidence>
<feature type="region of interest" description="Disordered" evidence="1">
    <location>
        <begin position="254"/>
        <end position="273"/>
    </location>
</feature>
<dbReference type="InParanoid" id="E9HJT1"/>
<keyword evidence="4" id="KW-1185">Reference proteome</keyword>
<dbReference type="OrthoDB" id="10467595at2759"/>
<name>E9HJT1_DAPPU</name>
<feature type="compositionally biased region" description="Basic and acidic residues" evidence="1">
    <location>
        <begin position="263"/>
        <end position="273"/>
    </location>
</feature>
<dbReference type="Proteomes" id="UP000000305">
    <property type="component" value="Unassembled WGS sequence"/>
</dbReference>
<proteinExistence type="predicted"/>
<evidence type="ECO:0000256" key="1">
    <source>
        <dbReference type="SAM" id="MobiDB-lite"/>
    </source>
</evidence>
<accession>E9HJT1</accession>
<gene>
    <name evidence="3" type="ORF">DAPPUDRAFT_330513</name>
</gene>
<dbReference type="AlphaFoldDB" id="E9HJT1"/>
<keyword evidence="2" id="KW-0732">Signal</keyword>
<evidence type="ECO:0000256" key="2">
    <source>
        <dbReference type="SAM" id="SignalP"/>
    </source>
</evidence>
<dbReference type="HOGENOM" id="CLU_1020333_0_0_1"/>
<feature type="chain" id="PRO_5003238423" evidence="2">
    <location>
        <begin position="18"/>
        <end position="273"/>
    </location>
</feature>
<feature type="signal peptide" evidence="2">
    <location>
        <begin position="1"/>
        <end position="17"/>
    </location>
</feature>